<dbReference type="PANTHER" id="PTHR33755:SF9">
    <property type="entry name" value="TOXIN PARE1"/>
    <property type="match status" value="1"/>
</dbReference>
<name>A0A1H8J4Y9_9PROT</name>
<dbReference type="EMBL" id="FOCP01000055">
    <property type="protein sequence ID" value="SEN75920.1"/>
    <property type="molecule type" value="Genomic_DNA"/>
</dbReference>
<evidence type="ECO:0000313" key="5">
    <source>
        <dbReference type="Proteomes" id="UP000199459"/>
    </source>
</evidence>
<dbReference type="Gene3D" id="3.30.2310.20">
    <property type="entry name" value="RelE-like"/>
    <property type="match status" value="1"/>
</dbReference>
<dbReference type="OrthoDB" id="516834at2"/>
<dbReference type="Proteomes" id="UP000199459">
    <property type="component" value="Unassembled WGS sequence"/>
</dbReference>
<dbReference type="PANTHER" id="PTHR33755">
    <property type="entry name" value="TOXIN PARE1-RELATED"/>
    <property type="match status" value="1"/>
</dbReference>
<dbReference type="PIRSF" id="PIRSF029218">
    <property type="entry name" value="ParE"/>
    <property type="match status" value="1"/>
</dbReference>
<keyword evidence="2" id="KW-1277">Toxin-antitoxin system</keyword>
<sequence>MRFKVSKEARDDIREIGRYTQRKWGKDQRRNYLNDLDKKFGLLAENPLLGRRCDSIREGYFRFEYVSHVIFYWQEKDFIVISRVIHQSRDVKALLGETGKA</sequence>
<accession>A0A1H8J4Y9</accession>
<proteinExistence type="inferred from homology"/>
<dbReference type="InterPro" id="IPR028344">
    <property type="entry name" value="ParE1/4"/>
</dbReference>
<dbReference type="InterPro" id="IPR035093">
    <property type="entry name" value="RelE/ParE_toxin_dom_sf"/>
</dbReference>
<dbReference type="RefSeq" id="WP_090634979.1">
    <property type="nucleotide sequence ID" value="NZ_FOCP01000055.1"/>
</dbReference>
<evidence type="ECO:0000313" key="4">
    <source>
        <dbReference type="EMBL" id="SEN75920.1"/>
    </source>
</evidence>
<evidence type="ECO:0000256" key="2">
    <source>
        <dbReference type="ARBA" id="ARBA00022649"/>
    </source>
</evidence>
<dbReference type="AlphaFoldDB" id="A0A1H8J4Y9"/>
<evidence type="ECO:0000256" key="1">
    <source>
        <dbReference type="ARBA" id="ARBA00006226"/>
    </source>
</evidence>
<comment type="similarity">
    <text evidence="1 3">Belongs to the RelE toxin family.</text>
</comment>
<gene>
    <name evidence="4" type="ORF">SAMN05216325_1554</name>
</gene>
<dbReference type="Pfam" id="PF05016">
    <property type="entry name" value="ParE_toxin"/>
    <property type="match status" value="1"/>
</dbReference>
<evidence type="ECO:0000256" key="3">
    <source>
        <dbReference type="PIRNR" id="PIRNR029218"/>
    </source>
</evidence>
<dbReference type="InterPro" id="IPR007712">
    <property type="entry name" value="RelE/ParE_toxin"/>
</dbReference>
<organism evidence="4 5">
    <name type="scientific">Nitrosomonas marina</name>
    <dbReference type="NCBI Taxonomy" id="917"/>
    <lineage>
        <taxon>Bacteria</taxon>
        <taxon>Pseudomonadati</taxon>
        <taxon>Pseudomonadota</taxon>
        <taxon>Betaproteobacteria</taxon>
        <taxon>Nitrosomonadales</taxon>
        <taxon>Nitrosomonadaceae</taxon>
        <taxon>Nitrosomonas</taxon>
    </lineage>
</organism>
<dbReference type="InterPro" id="IPR051803">
    <property type="entry name" value="TA_system_RelE-like_toxin"/>
</dbReference>
<reference evidence="4 5" key="1">
    <citation type="submission" date="2016-10" db="EMBL/GenBank/DDBJ databases">
        <authorList>
            <person name="de Groot N.N."/>
        </authorList>
    </citation>
    <scope>NUCLEOTIDE SEQUENCE [LARGE SCALE GENOMIC DNA]</scope>
    <source>
        <strain evidence="4 5">Nm22</strain>
    </source>
</reference>
<protein>
    <recommendedName>
        <fullName evidence="3">Toxin</fullName>
    </recommendedName>
</protein>